<evidence type="ECO:0000259" key="1">
    <source>
        <dbReference type="PROSITE" id="PS50921"/>
    </source>
</evidence>
<dbReference type="RefSeq" id="WP_158918908.1">
    <property type="nucleotide sequence ID" value="NZ_CP047020.1"/>
</dbReference>
<dbReference type="PROSITE" id="PS50921">
    <property type="entry name" value="ANTAR"/>
    <property type="match status" value="1"/>
</dbReference>
<proteinExistence type="predicted"/>
<dbReference type="AlphaFoldDB" id="A0A6I6N2E1"/>
<dbReference type="Pfam" id="PF03861">
    <property type="entry name" value="ANTAR"/>
    <property type="match status" value="1"/>
</dbReference>
<dbReference type="SMART" id="SM01012">
    <property type="entry name" value="ANTAR"/>
    <property type="match status" value="1"/>
</dbReference>
<dbReference type="Proteomes" id="UP000436138">
    <property type="component" value="Chromosome"/>
</dbReference>
<dbReference type="InterPro" id="IPR005561">
    <property type="entry name" value="ANTAR"/>
</dbReference>
<dbReference type="GO" id="GO:0003723">
    <property type="term" value="F:RNA binding"/>
    <property type="evidence" value="ECO:0007669"/>
    <property type="project" value="InterPro"/>
</dbReference>
<name>A0A6I6N2E1_9ACTN</name>
<organism evidence="2 3">
    <name type="scientific">Streptomyces broussonetiae</name>
    <dbReference type="NCBI Taxonomy" id="2686304"/>
    <lineage>
        <taxon>Bacteria</taxon>
        <taxon>Bacillati</taxon>
        <taxon>Actinomycetota</taxon>
        <taxon>Actinomycetes</taxon>
        <taxon>Kitasatosporales</taxon>
        <taxon>Streptomycetaceae</taxon>
        <taxon>Streptomyces</taxon>
    </lineage>
</organism>
<dbReference type="InterPro" id="IPR036388">
    <property type="entry name" value="WH-like_DNA-bd_sf"/>
</dbReference>
<sequence length="120" mass="12505">MGCHEDLRSRISEARREIHQLHEAVVSHAVIDQAVGVIIAVGGLRPGQGIVVLEAVAQRTGTGLGTTAEHLVDWAGSGRLRDDLRIALDTALADAQSGGTGAALPVGGRVAQERVLVCTR</sequence>
<protein>
    <submittedName>
        <fullName evidence="2">ANTAR domain-containing protein</fullName>
    </submittedName>
</protein>
<dbReference type="Gene3D" id="1.10.10.10">
    <property type="entry name" value="Winged helix-like DNA-binding domain superfamily/Winged helix DNA-binding domain"/>
    <property type="match status" value="1"/>
</dbReference>
<reference evidence="2 3" key="1">
    <citation type="submission" date="2019-12" db="EMBL/GenBank/DDBJ databases">
        <title>Streptomyces sp. strain T44 isolated from rhizosphere soil of Broussonetia papyrifera.</title>
        <authorList>
            <person name="Mo P."/>
        </authorList>
    </citation>
    <scope>NUCLEOTIDE SEQUENCE [LARGE SCALE GENOMIC DNA]</scope>
    <source>
        <strain evidence="2 3">T44</strain>
    </source>
</reference>
<accession>A0A6I6N2E1</accession>
<dbReference type="KEGG" id="sbro:GQF42_07740"/>
<gene>
    <name evidence="2" type="ORF">GQF42_07740</name>
</gene>
<dbReference type="EMBL" id="CP047020">
    <property type="protein sequence ID" value="QHA03177.1"/>
    <property type="molecule type" value="Genomic_DNA"/>
</dbReference>
<evidence type="ECO:0000313" key="2">
    <source>
        <dbReference type="EMBL" id="QHA03177.1"/>
    </source>
</evidence>
<feature type="domain" description="ANTAR" evidence="1">
    <location>
        <begin position="11"/>
        <end position="72"/>
    </location>
</feature>
<keyword evidence="3" id="KW-1185">Reference proteome</keyword>
<evidence type="ECO:0000313" key="3">
    <source>
        <dbReference type="Proteomes" id="UP000436138"/>
    </source>
</evidence>